<feature type="compositionally biased region" description="Low complexity" evidence="2">
    <location>
        <begin position="24"/>
        <end position="36"/>
    </location>
</feature>
<evidence type="ECO:0000259" key="3">
    <source>
        <dbReference type="PROSITE" id="PS50011"/>
    </source>
</evidence>
<dbReference type="SUPFAM" id="SSF56112">
    <property type="entry name" value="Protein kinase-like (PK-like)"/>
    <property type="match status" value="1"/>
</dbReference>
<dbReference type="InterPro" id="IPR050235">
    <property type="entry name" value="CK1_Ser-Thr_kinase"/>
</dbReference>
<dbReference type="InterPro" id="IPR000719">
    <property type="entry name" value="Prot_kinase_dom"/>
</dbReference>
<accession>A0A6V7TQ37</accession>
<reference evidence="4 5" key="1">
    <citation type="submission" date="2020-08" db="EMBL/GenBank/DDBJ databases">
        <authorList>
            <person name="Koutsovoulos G."/>
            <person name="Danchin GJ E."/>
        </authorList>
    </citation>
    <scope>NUCLEOTIDE SEQUENCE [LARGE SCALE GENOMIC DNA]</scope>
</reference>
<dbReference type="InterPro" id="IPR008271">
    <property type="entry name" value="Ser/Thr_kinase_AS"/>
</dbReference>
<evidence type="ECO:0000313" key="5">
    <source>
        <dbReference type="Proteomes" id="UP000580250"/>
    </source>
</evidence>
<feature type="region of interest" description="Disordered" evidence="2">
    <location>
        <begin position="13"/>
        <end position="51"/>
    </location>
</feature>
<dbReference type="PROSITE" id="PS50011">
    <property type="entry name" value="PROTEIN_KINASE_DOM"/>
    <property type="match status" value="1"/>
</dbReference>
<dbReference type="AlphaFoldDB" id="A0A6V7TQ37"/>
<evidence type="ECO:0000313" key="4">
    <source>
        <dbReference type="EMBL" id="CAD2130661.1"/>
    </source>
</evidence>
<dbReference type="GO" id="GO:0004674">
    <property type="term" value="F:protein serine/threonine kinase activity"/>
    <property type="evidence" value="ECO:0007669"/>
    <property type="project" value="UniProtKB-EC"/>
</dbReference>
<dbReference type="EMBL" id="CAJEWN010000009">
    <property type="protein sequence ID" value="CAD2130661.1"/>
    <property type="molecule type" value="Genomic_DNA"/>
</dbReference>
<dbReference type="Proteomes" id="UP000580250">
    <property type="component" value="Unassembled WGS sequence"/>
</dbReference>
<dbReference type="PANTHER" id="PTHR11909">
    <property type="entry name" value="CASEIN KINASE-RELATED"/>
    <property type="match status" value="1"/>
</dbReference>
<proteinExistence type="predicted"/>
<organism evidence="4 5">
    <name type="scientific">Meloidogyne enterolobii</name>
    <name type="common">Root-knot nematode worm</name>
    <name type="synonym">Meloidogyne mayaguensis</name>
    <dbReference type="NCBI Taxonomy" id="390850"/>
    <lineage>
        <taxon>Eukaryota</taxon>
        <taxon>Metazoa</taxon>
        <taxon>Ecdysozoa</taxon>
        <taxon>Nematoda</taxon>
        <taxon>Chromadorea</taxon>
        <taxon>Rhabditida</taxon>
        <taxon>Tylenchina</taxon>
        <taxon>Tylenchomorpha</taxon>
        <taxon>Tylenchoidea</taxon>
        <taxon>Meloidogynidae</taxon>
        <taxon>Meloidogyninae</taxon>
        <taxon>Meloidogyne</taxon>
    </lineage>
</organism>
<dbReference type="Gene3D" id="1.10.510.10">
    <property type="entry name" value="Transferase(Phosphotransferase) domain 1"/>
    <property type="match status" value="1"/>
</dbReference>
<dbReference type="SMART" id="SM00220">
    <property type="entry name" value="S_TKc"/>
    <property type="match status" value="1"/>
</dbReference>
<dbReference type="GO" id="GO:0005524">
    <property type="term" value="F:ATP binding"/>
    <property type="evidence" value="ECO:0007669"/>
    <property type="project" value="InterPro"/>
</dbReference>
<dbReference type="InterPro" id="IPR011009">
    <property type="entry name" value="Kinase-like_dom_sf"/>
</dbReference>
<dbReference type="EC" id="2.7.11.1" evidence="1"/>
<protein>
    <recommendedName>
        <fullName evidence="1">non-specific serine/threonine protein kinase</fullName>
        <ecNumber evidence="1">2.7.11.1</ecNumber>
    </recommendedName>
</protein>
<evidence type="ECO:0000256" key="2">
    <source>
        <dbReference type="SAM" id="MobiDB-lite"/>
    </source>
</evidence>
<sequence>MAHLPKHFNRESIDWTRVNRSQENQQQNLRLQQQRQPTAPEVHAPPPETITTGIQQGDLITCYSGRTYTVLKHISFGPFGAIYQIKGNGGDKDLYALKEEKRRPNKNFFKLEMELKVLQAASTLSKEQKQHFPVLYDQSLECRSSMFLVISLLGDSLADIKAKQPTKILSINSGLYCGIQMLESIKQLHALGFVHRDIKPSNFVLGRSKTSSKNIVHIIDYGNSRKIVADDGRLEIPRKKVQFKGTVKFASRAMHRGVESGFKDDLECWIFSLADLMLRANVPWRYETNVELVAELKEEVFKNTEKLFAGPEFLELRQIMSYLARKVYVDKMDFEWLHIMIKRVAKRKRCTLKEPFDWC</sequence>
<name>A0A6V7TQ37_MELEN</name>
<gene>
    <name evidence="4" type="ORF">MENT_LOCUS3072</name>
</gene>
<evidence type="ECO:0000256" key="1">
    <source>
        <dbReference type="ARBA" id="ARBA00012513"/>
    </source>
</evidence>
<dbReference type="OrthoDB" id="5872528at2759"/>
<dbReference type="PROSITE" id="PS00108">
    <property type="entry name" value="PROTEIN_KINASE_ST"/>
    <property type="match status" value="1"/>
</dbReference>
<comment type="caution">
    <text evidence="4">The sequence shown here is derived from an EMBL/GenBank/DDBJ whole genome shotgun (WGS) entry which is preliminary data.</text>
</comment>
<dbReference type="Pfam" id="PF00069">
    <property type="entry name" value="Pkinase"/>
    <property type="match status" value="1"/>
</dbReference>
<feature type="domain" description="Protein kinase" evidence="3">
    <location>
        <begin position="68"/>
        <end position="359"/>
    </location>
</feature>